<dbReference type="InterPro" id="IPR001633">
    <property type="entry name" value="EAL_dom"/>
</dbReference>
<reference evidence="2" key="1">
    <citation type="submission" date="2016-10" db="EMBL/GenBank/DDBJ databases">
        <authorList>
            <person name="de Groot N.N."/>
        </authorList>
    </citation>
    <scope>NUCLEOTIDE SEQUENCE</scope>
</reference>
<dbReference type="Gene3D" id="3.20.20.450">
    <property type="entry name" value="EAL domain"/>
    <property type="match status" value="1"/>
</dbReference>
<dbReference type="Pfam" id="PF00563">
    <property type="entry name" value="EAL"/>
    <property type="match status" value="1"/>
</dbReference>
<dbReference type="PANTHER" id="PTHR33121:SF71">
    <property type="entry name" value="OXYGEN SENSOR PROTEIN DOSP"/>
    <property type="match status" value="1"/>
</dbReference>
<dbReference type="GO" id="GO:0071111">
    <property type="term" value="F:cyclic-guanylate-specific phosphodiesterase activity"/>
    <property type="evidence" value="ECO:0007669"/>
    <property type="project" value="InterPro"/>
</dbReference>
<dbReference type="EMBL" id="FPHF01000039">
    <property type="protein sequence ID" value="SFV57123.1"/>
    <property type="molecule type" value="Genomic_DNA"/>
</dbReference>
<gene>
    <name evidence="2" type="ORF">MNB_SM-4-927</name>
</gene>
<dbReference type="SUPFAM" id="SSF141868">
    <property type="entry name" value="EAL domain-like"/>
    <property type="match status" value="1"/>
</dbReference>
<dbReference type="PROSITE" id="PS50883">
    <property type="entry name" value="EAL"/>
    <property type="match status" value="1"/>
</dbReference>
<dbReference type="AlphaFoldDB" id="A0A1W1BUC9"/>
<sequence>MNYPDFAIKTLTEVSNRGIKLEIDDFGTGYSSLAYLRNIPINKLKIEKSFVDNLPLNTRTA</sequence>
<feature type="domain" description="EAL" evidence="1">
    <location>
        <begin position="1"/>
        <end position="61"/>
    </location>
</feature>
<protein>
    <submittedName>
        <fullName evidence="2">Sensory box/GGDEF family protein</fullName>
    </submittedName>
</protein>
<dbReference type="InterPro" id="IPR035919">
    <property type="entry name" value="EAL_sf"/>
</dbReference>
<organism evidence="2">
    <name type="scientific">hydrothermal vent metagenome</name>
    <dbReference type="NCBI Taxonomy" id="652676"/>
    <lineage>
        <taxon>unclassified sequences</taxon>
        <taxon>metagenomes</taxon>
        <taxon>ecological metagenomes</taxon>
    </lineage>
</organism>
<dbReference type="PANTHER" id="PTHR33121">
    <property type="entry name" value="CYCLIC DI-GMP PHOSPHODIESTERASE PDEF"/>
    <property type="match status" value="1"/>
</dbReference>
<proteinExistence type="predicted"/>
<accession>A0A1W1BUC9</accession>
<dbReference type="InterPro" id="IPR050706">
    <property type="entry name" value="Cyclic-di-GMP_PDE-like"/>
</dbReference>
<name>A0A1W1BUC9_9ZZZZ</name>
<evidence type="ECO:0000313" key="2">
    <source>
        <dbReference type="EMBL" id="SFV57123.1"/>
    </source>
</evidence>
<evidence type="ECO:0000259" key="1">
    <source>
        <dbReference type="PROSITE" id="PS50883"/>
    </source>
</evidence>